<feature type="region of interest" description="Disordered" evidence="3">
    <location>
        <begin position="205"/>
        <end position="227"/>
    </location>
</feature>
<keyword evidence="2" id="KW-0378">Hydrolase</keyword>
<feature type="compositionally biased region" description="Polar residues" evidence="3">
    <location>
        <begin position="207"/>
        <end position="227"/>
    </location>
</feature>
<reference evidence="5 6" key="1">
    <citation type="submission" date="2019-02" db="EMBL/GenBank/DDBJ databases">
        <title>Genome sequencing of the rare red list fungi Phellinidium pouzarii.</title>
        <authorList>
            <person name="Buettner E."/>
            <person name="Kellner H."/>
        </authorList>
    </citation>
    <scope>NUCLEOTIDE SEQUENCE [LARGE SCALE GENOMIC DNA]</scope>
    <source>
        <strain evidence="5 6">DSM 108285</strain>
    </source>
</reference>
<dbReference type="PANTHER" id="PTHR42776">
    <property type="entry name" value="SERINE PEPTIDASE S9 FAMILY MEMBER"/>
    <property type="match status" value="1"/>
</dbReference>
<name>A0A4S4KB12_9AGAM</name>
<sequence length="355" mass="39631">MQTQSSFYRDLAEIPVYTGAQFVQRRSREQITDAPQSTTIRVTTSVGDHVRNARRSMVKHVFVSADAEEEGLATPSQDQSDAAASYVSPSGRLLVVLREMYAEESRGKKRYVEVWEGDALLGIQDVTNTHAAFYTDEVFSSYGFDRDETRFVYTAEANADLENGTAGSKDKVPFGKYRFAAPLGEKFLGRKRPTLFIFRWNEPSEPQKASYNSQTQPSAVTRIDPQNSSETVTLSFGQATLDESGSTIYATGYEYLPDGRFSGIAGCYNRPSSIWSLKLDSPDDTETAVAQCTPLRLTPKDGSCRSPRYIKHDGQEYLVYLRHELGGPHHSCAQLRVLDFATMKDRVLVDTVMDA</sequence>
<dbReference type="GO" id="GO:0004252">
    <property type="term" value="F:serine-type endopeptidase activity"/>
    <property type="evidence" value="ECO:0007669"/>
    <property type="project" value="TreeGrafter"/>
</dbReference>
<dbReference type="EMBL" id="SGPK01001010">
    <property type="protein sequence ID" value="THG95145.1"/>
    <property type="molecule type" value="Genomic_DNA"/>
</dbReference>
<comment type="similarity">
    <text evidence="1">Belongs to the peptidase S9C family.</text>
</comment>
<evidence type="ECO:0000256" key="2">
    <source>
        <dbReference type="ARBA" id="ARBA00022801"/>
    </source>
</evidence>
<organism evidence="5 6">
    <name type="scientific">Phellinidium pouzarii</name>
    <dbReference type="NCBI Taxonomy" id="167371"/>
    <lineage>
        <taxon>Eukaryota</taxon>
        <taxon>Fungi</taxon>
        <taxon>Dikarya</taxon>
        <taxon>Basidiomycota</taxon>
        <taxon>Agaricomycotina</taxon>
        <taxon>Agaricomycetes</taxon>
        <taxon>Hymenochaetales</taxon>
        <taxon>Hymenochaetaceae</taxon>
        <taxon>Phellinidium</taxon>
    </lineage>
</organism>
<gene>
    <name evidence="5" type="ORF">EW145_g8014</name>
</gene>
<dbReference type="Proteomes" id="UP000308199">
    <property type="component" value="Unassembled WGS sequence"/>
</dbReference>
<evidence type="ECO:0000313" key="6">
    <source>
        <dbReference type="Proteomes" id="UP000308199"/>
    </source>
</evidence>
<accession>A0A4S4KB12</accession>
<proteinExistence type="inferred from homology"/>
<dbReference type="OrthoDB" id="43744at2759"/>
<feature type="non-terminal residue" evidence="5">
    <location>
        <position position="355"/>
    </location>
</feature>
<dbReference type="InterPro" id="IPR045550">
    <property type="entry name" value="AARE_N"/>
</dbReference>
<dbReference type="AlphaFoldDB" id="A0A4S4KB12"/>
<dbReference type="PANTHER" id="PTHR42776:SF4">
    <property type="entry name" value="ACYLAMINO-ACID-RELEASING ENZYME"/>
    <property type="match status" value="1"/>
</dbReference>
<comment type="caution">
    <text evidence="5">The sequence shown here is derived from an EMBL/GenBank/DDBJ whole genome shotgun (WGS) entry which is preliminary data.</text>
</comment>
<evidence type="ECO:0000256" key="3">
    <source>
        <dbReference type="SAM" id="MobiDB-lite"/>
    </source>
</evidence>
<evidence type="ECO:0000256" key="1">
    <source>
        <dbReference type="ARBA" id="ARBA00010040"/>
    </source>
</evidence>
<dbReference type="Pfam" id="PF19283">
    <property type="entry name" value="APEH_N"/>
    <property type="match status" value="1"/>
</dbReference>
<protein>
    <recommendedName>
        <fullName evidence="4">Acylamino-acid-releasing enzyme N-terminal domain-containing protein</fullName>
    </recommendedName>
</protein>
<evidence type="ECO:0000313" key="5">
    <source>
        <dbReference type="EMBL" id="THG95145.1"/>
    </source>
</evidence>
<feature type="domain" description="Acylamino-acid-releasing enzyme N-terminal" evidence="4">
    <location>
        <begin position="36"/>
        <end position="325"/>
    </location>
</feature>
<keyword evidence="6" id="KW-1185">Reference proteome</keyword>
<evidence type="ECO:0000259" key="4">
    <source>
        <dbReference type="Pfam" id="PF19283"/>
    </source>
</evidence>